<name>A0A2H3EGZ9_ARMGA</name>
<feature type="transmembrane region" description="Helical" evidence="1">
    <location>
        <begin position="20"/>
        <end position="41"/>
    </location>
</feature>
<keyword evidence="1" id="KW-0472">Membrane</keyword>
<dbReference type="InParanoid" id="A0A2H3EGZ9"/>
<dbReference type="AlphaFoldDB" id="A0A2H3EGZ9"/>
<dbReference type="EMBL" id="KZ293648">
    <property type="protein sequence ID" value="PBK98616.1"/>
    <property type="molecule type" value="Genomic_DNA"/>
</dbReference>
<proteinExistence type="predicted"/>
<accession>A0A2H3EGZ9</accession>
<evidence type="ECO:0000313" key="3">
    <source>
        <dbReference type="Proteomes" id="UP000217790"/>
    </source>
</evidence>
<organism evidence="2 3">
    <name type="scientific">Armillaria gallica</name>
    <name type="common">Bulbous honey fungus</name>
    <name type="synonym">Armillaria bulbosa</name>
    <dbReference type="NCBI Taxonomy" id="47427"/>
    <lineage>
        <taxon>Eukaryota</taxon>
        <taxon>Fungi</taxon>
        <taxon>Dikarya</taxon>
        <taxon>Basidiomycota</taxon>
        <taxon>Agaricomycotina</taxon>
        <taxon>Agaricomycetes</taxon>
        <taxon>Agaricomycetidae</taxon>
        <taxon>Agaricales</taxon>
        <taxon>Marasmiineae</taxon>
        <taxon>Physalacriaceae</taxon>
        <taxon>Armillaria</taxon>
    </lineage>
</organism>
<gene>
    <name evidence="2" type="ORF">ARMGADRAFT_1009009</name>
</gene>
<dbReference type="OrthoDB" id="2915241at2759"/>
<reference evidence="3" key="1">
    <citation type="journal article" date="2017" name="Nat. Ecol. Evol.">
        <title>Genome expansion and lineage-specific genetic innovations in the forest pathogenic fungi Armillaria.</title>
        <authorList>
            <person name="Sipos G."/>
            <person name="Prasanna A.N."/>
            <person name="Walter M.C."/>
            <person name="O'Connor E."/>
            <person name="Balint B."/>
            <person name="Krizsan K."/>
            <person name="Kiss B."/>
            <person name="Hess J."/>
            <person name="Varga T."/>
            <person name="Slot J."/>
            <person name="Riley R."/>
            <person name="Boka B."/>
            <person name="Rigling D."/>
            <person name="Barry K."/>
            <person name="Lee J."/>
            <person name="Mihaltcheva S."/>
            <person name="LaButti K."/>
            <person name="Lipzen A."/>
            <person name="Waldron R."/>
            <person name="Moloney N.M."/>
            <person name="Sperisen C."/>
            <person name="Kredics L."/>
            <person name="Vagvoelgyi C."/>
            <person name="Patrignani A."/>
            <person name="Fitzpatrick D."/>
            <person name="Nagy I."/>
            <person name="Doyle S."/>
            <person name="Anderson J.B."/>
            <person name="Grigoriev I.V."/>
            <person name="Gueldener U."/>
            <person name="Muensterkoetter M."/>
            <person name="Nagy L.G."/>
        </authorList>
    </citation>
    <scope>NUCLEOTIDE SEQUENCE [LARGE SCALE GENOMIC DNA]</scope>
    <source>
        <strain evidence="3">Ar21-2</strain>
    </source>
</reference>
<keyword evidence="1" id="KW-1133">Transmembrane helix</keyword>
<dbReference type="Proteomes" id="UP000217790">
    <property type="component" value="Unassembled WGS sequence"/>
</dbReference>
<protein>
    <submittedName>
        <fullName evidence="2">Uncharacterized protein</fullName>
    </submittedName>
</protein>
<evidence type="ECO:0000313" key="2">
    <source>
        <dbReference type="EMBL" id="PBK98616.1"/>
    </source>
</evidence>
<keyword evidence="3" id="KW-1185">Reference proteome</keyword>
<evidence type="ECO:0000256" key="1">
    <source>
        <dbReference type="SAM" id="Phobius"/>
    </source>
</evidence>
<keyword evidence="1" id="KW-0812">Transmembrane</keyword>
<sequence length="209" mass="23437">MPPVARSMSSTPHSRPSVMVGIIIGCIVGVYFVAVMSYYLYCSIVGTFFVRETKERTVPYSEAQYLVDFISASGKPRKQPDLYTTPVMRYRFLFRGIYPGRHRSPFDIRRIVCLTPSPLRHLLASRLTDEEEFLLPDSSSKHVLKSNTSSVVTVICSLDYMPPYDGPYPLGTITHTLGKPVIGVFSEHADGKENEPIPEVLIQEGRSDS</sequence>
<dbReference type="PROSITE" id="PS51257">
    <property type="entry name" value="PROKAR_LIPOPROTEIN"/>
    <property type="match status" value="1"/>
</dbReference>
<dbReference type="OMA" id="GCIVGVY"/>